<name>A0A2G9V3B3_TELCI</name>
<dbReference type="SUPFAM" id="SSF57850">
    <property type="entry name" value="RING/U-box"/>
    <property type="match status" value="1"/>
</dbReference>
<dbReference type="GO" id="GO:0016055">
    <property type="term" value="P:Wnt signaling pathway"/>
    <property type="evidence" value="ECO:0007669"/>
    <property type="project" value="InterPro"/>
</dbReference>
<evidence type="ECO:0000256" key="5">
    <source>
        <dbReference type="RuleBase" id="RU367115"/>
    </source>
</evidence>
<comment type="pathway">
    <text evidence="5">Protein modification; protein ubiquitination.</text>
</comment>
<dbReference type="GO" id="GO:0072572">
    <property type="term" value="F:poly-ADP-D-ribose binding"/>
    <property type="evidence" value="ECO:0007669"/>
    <property type="project" value="UniProtKB-UniRule"/>
</dbReference>
<keyword evidence="3 5" id="KW-0862">Zinc</keyword>
<dbReference type="AlphaFoldDB" id="A0A2G9V3B3"/>
<dbReference type="PROSITE" id="PS00518">
    <property type="entry name" value="ZF_RING_1"/>
    <property type="match status" value="1"/>
</dbReference>
<dbReference type="PANTHER" id="PTHR13417:SF2">
    <property type="entry name" value="E3 UBIQUITIN-PROTEIN LIGASE RNF146"/>
    <property type="match status" value="1"/>
</dbReference>
<dbReference type="EC" id="2.3.2.27" evidence="5"/>
<evidence type="ECO:0000259" key="6">
    <source>
        <dbReference type="PROSITE" id="PS50089"/>
    </source>
</evidence>
<evidence type="ECO:0000313" key="7">
    <source>
        <dbReference type="EMBL" id="PIO76979.1"/>
    </source>
</evidence>
<keyword evidence="5" id="KW-0833">Ubl conjugation pathway</keyword>
<keyword evidence="5" id="KW-0963">Cytoplasm</keyword>
<comment type="PTM">
    <text evidence="5">Ubiquitinated; autoubiquitinated.</text>
</comment>
<evidence type="ECO:0000256" key="4">
    <source>
        <dbReference type="PROSITE-ProRule" id="PRU00175"/>
    </source>
</evidence>
<dbReference type="Pfam" id="PF00097">
    <property type="entry name" value="zf-C3HC4"/>
    <property type="match status" value="1"/>
</dbReference>
<evidence type="ECO:0000256" key="3">
    <source>
        <dbReference type="ARBA" id="ARBA00022833"/>
    </source>
</evidence>
<keyword evidence="8" id="KW-1185">Reference proteome</keyword>
<dbReference type="SMART" id="SM00184">
    <property type="entry name" value="RING"/>
    <property type="match status" value="1"/>
</dbReference>
<gene>
    <name evidence="7" type="ORF">TELCIR_00927</name>
</gene>
<dbReference type="Proteomes" id="UP000230423">
    <property type="component" value="Unassembled WGS sequence"/>
</dbReference>
<dbReference type="PANTHER" id="PTHR13417">
    <property type="entry name" value="E3 UBIQUITIN-PROTEIN LIGASE RNF146"/>
    <property type="match status" value="1"/>
</dbReference>
<proteinExistence type="predicted"/>
<organism evidence="7 8">
    <name type="scientific">Teladorsagia circumcincta</name>
    <name type="common">Brown stomach worm</name>
    <name type="synonym">Ostertagia circumcincta</name>
    <dbReference type="NCBI Taxonomy" id="45464"/>
    <lineage>
        <taxon>Eukaryota</taxon>
        <taxon>Metazoa</taxon>
        <taxon>Ecdysozoa</taxon>
        <taxon>Nematoda</taxon>
        <taxon>Chromadorea</taxon>
        <taxon>Rhabditida</taxon>
        <taxon>Rhabditina</taxon>
        <taxon>Rhabditomorpha</taxon>
        <taxon>Strongyloidea</taxon>
        <taxon>Trichostrongylidae</taxon>
        <taxon>Teladorsagia</taxon>
    </lineage>
</organism>
<evidence type="ECO:0000256" key="1">
    <source>
        <dbReference type="ARBA" id="ARBA00022723"/>
    </source>
</evidence>
<keyword evidence="5" id="KW-0808">Transferase</keyword>
<keyword evidence="1 5" id="KW-0479">Metal-binding</keyword>
<feature type="domain" description="RING-type" evidence="6">
    <location>
        <begin position="9"/>
        <end position="50"/>
    </location>
</feature>
<comment type="subcellular location">
    <subcellularLocation>
        <location evidence="5">Cytoplasm</location>
        <location evidence="5">Cytosol</location>
    </subcellularLocation>
</comment>
<dbReference type="GO" id="GO:0061630">
    <property type="term" value="F:ubiquitin protein ligase activity"/>
    <property type="evidence" value="ECO:0007669"/>
    <property type="project" value="UniProtKB-UniRule"/>
</dbReference>
<dbReference type="GO" id="GO:0005634">
    <property type="term" value="C:nucleus"/>
    <property type="evidence" value="ECO:0007669"/>
    <property type="project" value="TreeGrafter"/>
</dbReference>
<reference evidence="7 8" key="1">
    <citation type="submission" date="2015-09" db="EMBL/GenBank/DDBJ databases">
        <title>Draft genome of the parasitic nematode Teladorsagia circumcincta isolate WARC Sus (inbred).</title>
        <authorList>
            <person name="Mitreva M."/>
        </authorList>
    </citation>
    <scope>NUCLEOTIDE SEQUENCE [LARGE SCALE GENOMIC DNA]</scope>
    <source>
        <strain evidence="7 8">S</strain>
    </source>
</reference>
<dbReference type="InterPro" id="IPR033509">
    <property type="entry name" value="RNF146"/>
</dbReference>
<dbReference type="GO" id="GO:0051865">
    <property type="term" value="P:protein autoubiquitination"/>
    <property type="evidence" value="ECO:0007669"/>
    <property type="project" value="UniProtKB-UniRule"/>
</dbReference>
<dbReference type="GO" id="GO:0006511">
    <property type="term" value="P:ubiquitin-dependent protein catabolic process"/>
    <property type="evidence" value="ECO:0007669"/>
    <property type="project" value="UniProtKB-UniRule"/>
</dbReference>
<dbReference type="EMBL" id="KZ345018">
    <property type="protein sequence ID" value="PIO76979.1"/>
    <property type="molecule type" value="Genomic_DNA"/>
</dbReference>
<comment type="catalytic activity">
    <reaction evidence="5">
        <text>S-ubiquitinyl-[E2 ubiquitin-conjugating enzyme]-L-cysteine + [acceptor protein]-L-lysine = [E2 ubiquitin-conjugating enzyme]-L-cysteine + N(6)-ubiquitinyl-[acceptor protein]-L-lysine.</text>
        <dbReference type="EC" id="2.3.2.27"/>
    </reaction>
</comment>
<sequence>MIEEEDDECPICAQKMILPTAVPECGHKFCFLCIKGAAFRTQERSCPMCRGNVSTSIFRSPAMRDITLDMHDPESPTVTAKPLRRKLDCSGWLFHIVMFFVSLRIRRQLRKF</sequence>
<dbReference type="InterPro" id="IPR001841">
    <property type="entry name" value="Znf_RING"/>
</dbReference>
<dbReference type="InterPro" id="IPR013083">
    <property type="entry name" value="Znf_RING/FYVE/PHD"/>
</dbReference>
<evidence type="ECO:0000256" key="2">
    <source>
        <dbReference type="ARBA" id="ARBA00022771"/>
    </source>
</evidence>
<dbReference type="Gene3D" id="3.30.40.10">
    <property type="entry name" value="Zinc/RING finger domain, C3HC4 (zinc finger)"/>
    <property type="match status" value="1"/>
</dbReference>
<dbReference type="PROSITE" id="PS50089">
    <property type="entry name" value="ZF_RING_2"/>
    <property type="match status" value="1"/>
</dbReference>
<protein>
    <recommendedName>
        <fullName evidence="5">E3 ubiquitin-protein ligase</fullName>
        <ecNumber evidence="5">2.3.2.27</ecNumber>
    </recommendedName>
</protein>
<comment type="function">
    <text evidence="5">E3 ubiquitin-protein ligase that specifically binds poly-ADP-ribosylated proteins and mediates their ubiquitination and subsequent degradation.</text>
</comment>
<dbReference type="InterPro" id="IPR017907">
    <property type="entry name" value="Znf_RING_CS"/>
</dbReference>
<dbReference type="GO" id="GO:0005829">
    <property type="term" value="C:cytosol"/>
    <property type="evidence" value="ECO:0007669"/>
    <property type="project" value="UniProtKB-SubCell"/>
</dbReference>
<keyword evidence="2 4" id="KW-0863">Zinc-finger</keyword>
<dbReference type="GO" id="GO:0008270">
    <property type="term" value="F:zinc ion binding"/>
    <property type="evidence" value="ECO:0007669"/>
    <property type="project" value="UniProtKB-UniRule"/>
</dbReference>
<accession>A0A2G9V3B3</accession>
<dbReference type="InterPro" id="IPR018957">
    <property type="entry name" value="Znf_C3HC4_RING-type"/>
</dbReference>
<evidence type="ECO:0000313" key="8">
    <source>
        <dbReference type="Proteomes" id="UP000230423"/>
    </source>
</evidence>
<dbReference type="OrthoDB" id="10065815at2759"/>